<feature type="repeat" description="Solcar" evidence="10">
    <location>
        <begin position="230"/>
        <end position="315"/>
    </location>
</feature>
<keyword evidence="5" id="KW-0677">Repeat</keyword>
<dbReference type="Gene3D" id="1.50.40.10">
    <property type="entry name" value="Mitochondrial carrier domain"/>
    <property type="match status" value="1"/>
</dbReference>
<protein>
    <submittedName>
        <fullName evidence="13">Mitochondrial carrier domain-containing protein</fullName>
    </submittedName>
</protein>
<proteinExistence type="inferred from homology"/>
<keyword evidence="9 10" id="KW-0472">Membrane</keyword>
<dbReference type="PROSITE" id="PS50920">
    <property type="entry name" value="SOLCAR"/>
    <property type="match status" value="3"/>
</dbReference>
<keyword evidence="4 10" id="KW-0812">Transmembrane</keyword>
<dbReference type="PRINTS" id="PR00926">
    <property type="entry name" value="MITOCARRIER"/>
</dbReference>
<evidence type="ECO:0000313" key="14">
    <source>
        <dbReference type="Proteomes" id="UP001172155"/>
    </source>
</evidence>
<keyword evidence="6" id="KW-0999">Mitochondrion inner membrane</keyword>
<keyword evidence="14" id="KW-1185">Reference proteome</keyword>
<dbReference type="InterPro" id="IPR050391">
    <property type="entry name" value="Mito_Metabolite_Transporter"/>
</dbReference>
<feature type="region of interest" description="Disordered" evidence="12">
    <location>
        <begin position="1"/>
        <end position="33"/>
    </location>
</feature>
<keyword evidence="7" id="KW-1133">Transmembrane helix</keyword>
<evidence type="ECO:0000256" key="10">
    <source>
        <dbReference type="PROSITE-ProRule" id="PRU00282"/>
    </source>
</evidence>
<dbReference type="Proteomes" id="UP001172155">
    <property type="component" value="Unassembled WGS sequence"/>
</dbReference>
<accession>A0AA40EJ32</accession>
<evidence type="ECO:0000256" key="3">
    <source>
        <dbReference type="ARBA" id="ARBA00022448"/>
    </source>
</evidence>
<dbReference type="AlphaFoldDB" id="A0AA40EJ32"/>
<keyword evidence="8" id="KW-0496">Mitochondrion</keyword>
<reference evidence="13" key="1">
    <citation type="submission" date="2023-06" db="EMBL/GenBank/DDBJ databases">
        <title>Genome-scale phylogeny and comparative genomics of the fungal order Sordariales.</title>
        <authorList>
            <consortium name="Lawrence Berkeley National Laboratory"/>
            <person name="Hensen N."/>
            <person name="Bonometti L."/>
            <person name="Westerberg I."/>
            <person name="Brannstrom I.O."/>
            <person name="Guillou S."/>
            <person name="Cros-Aarteil S."/>
            <person name="Calhoun S."/>
            <person name="Haridas S."/>
            <person name="Kuo A."/>
            <person name="Mondo S."/>
            <person name="Pangilinan J."/>
            <person name="Riley R."/>
            <person name="LaButti K."/>
            <person name="Andreopoulos B."/>
            <person name="Lipzen A."/>
            <person name="Chen C."/>
            <person name="Yanf M."/>
            <person name="Daum C."/>
            <person name="Ng V."/>
            <person name="Clum A."/>
            <person name="Steindorff A."/>
            <person name="Ohm R."/>
            <person name="Martin F."/>
            <person name="Silar P."/>
            <person name="Natvig D."/>
            <person name="Lalanne C."/>
            <person name="Gautier V."/>
            <person name="Ament-velasquez S.L."/>
            <person name="Kruys A."/>
            <person name="Hutchinson M.I."/>
            <person name="Powell A.J."/>
            <person name="Barry K."/>
            <person name="Miller A.N."/>
            <person name="Grigoriev I.V."/>
            <person name="Debuchy R."/>
            <person name="Gladieux P."/>
            <person name="Thoren M.H."/>
            <person name="Johannesson H."/>
        </authorList>
    </citation>
    <scope>NUCLEOTIDE SEQUENCE</scope>
    <source>
        <strain evidence="13">SMH3187-1</strain>
    </source>
</reference>
<dbReference type="FunFam" id="1.50.40.10:FF:000107">
    <property type="entry name" value="Mitochondrial dicarboxylate carrier"/>
    <property type="match status" value="1"/>
</dbReference>
<dbReference type="EMBL" id="JAUKUD010000006">
    <property type="protein sequence ID" value="KAK0740257.1"/>
    <property type="molecule type" value="Genomic_DNA"/>
</dbReference>
<dbReference type="InterPro" id="IPR018108">
    <property type="entry name" value="MCP_transmembrane"/>
</dbReference>
<evidence type="ECO:0000313" key="13">
    <source>
        <dbReference type="EMBL" id="KAK0740257.1"/>
    </source>
</evidence>
<evidence type="ECO:0000256" key="11">
    <source>
        <dbReference type="RuleBase" id="RU000488"/>
    </source>
</evidence>
<dbReference type="Pfam" id="PF00153">
    <property type="entry name" value="Mito_carr"/>
    <property type="match status" value="3"/>
</dbReference>
<evidence type="ECO:0000256" key="4">
    <source>
        <dbReference type="ARBA" id="ARBA00022692"/>
    </source>
</evidence>
<evidence type="ECO:0000256" key="2">
    <source>
        <dbReference type="ARBA" id="ARBA00006375"/>
    </source>
</evidence>
<evidence type="ECO:0000256" key="7">
    <source>
        <dbReference type="ARBA" id="ARBA00022989"/>
    </source>
</evidence>
<name>A0AA40EJ32_9PEZI</name>
<dbReference type="GO" id="GO:0005743">
    <property type="term" value="C:mitochondrial inner membrane"/>
    <property type="evidence" value="ECO:0007669"/>
    <property type="project" value="UniProtKB-SubCell"/>
</dbReference>
<comment type="subcellular location">
    <subcellularLocation>
        <location evidence="1">Mitochondrion inner membrane</location>
        <topology evidence="1">Multi-pass membrane protein</topology>
    </subcellularLocation>
</comment>
<feature type="repeat" description="Solcar" evidence="10">
    <location>
        <begin position="133"/>
        <end position="220"/>
    </location>
</feature>
<comment type="similarity">
    <text evidence="2 11">Belongs to the mitochondrial carrier (TC 2.A.29) family.</text>
</comment>
<keyword evidence="3 11" id="KW-0813">Transport</keyword>
<comment type="caution">
    <text evidence="13">The sequence shown here is derived from an EMBL/GenBank/DDBJ whole genome shotgun (WGS) entry which is preliminary data.</text>
</comment>
<organism evidence="13 14">
    <name type="scientific">Schizothecium vesticola</name>
    <dbReference type="NCBI Taxonomy" id="314040"/>
    <lineage>
        <taxon>Eukaryota</taxon>
        <taxon>Fungi</taxon>
        <taxon>Dikarya</taxon>
        <taxon>Ascomycota</taxon>
        <taxon>Pezizomycotina</taxon>
        <taxon>Sordariomycetes</taxon>
        <taxon>Sordariomycetidae</taxon>
        <taxon>Sordariales</taxon>
        <taxon>Schizotheciaceae</taxon>
        <taxon>Schizothecium</taxon>
    </lineage>
</organism>
<sequence>MEADQPRAAMASPKPAATLDKLATAAPPARKQTPSPKIHYPFWFGGSASSMAACVTHPLDLVKVRLQTRTGTMPTSMSGTFLHILKNAGPLGLYSGLSASLLRQLTYSTTRFGIYEDLKSRLPSSTTPHSLPTLILLSATSGFLGGIAGNPADVLNVRMQHDASLPPAQRRNYAHALDGLVRMAREEGLRSWFRGVGPNAARAAAMTSSQLASYDVVKRALLGPRVGMEDGPAAHFCASLAAGVVAATVTSPVDVIKTRVMSAAKGGQQGVGAMLVEVYRAEGLRWMFRGWLPSFLRLGPQTICTFLFLEAHRDIYRKLRGLDN</sequence>
<evidence type="ECO:0000256" key="6">
    <source>
        <dbReference type="ARBA" id="ARBA00022792"/>
    </source>
</evidence>
<dbReference type="InterPro" id="IPR023395">
    <property type="entry name" value="MCP_dom_sf"/>
</dbReference>
<evidence type="ECO:0000256" key="5">
    <source>
        <dbReference type="ARBA" id="ARBA00022737"/>
    </source>
</evidence>
<dbReference type="SUPFAM" id="SSF103506">
    <property type="entry name" value="Mitochondrial carrier"/>
    <property type="match status" value="1"/>
</dbReference>
<evidence type="ECO:0000256" key="9">
    <source>
        <dbReference type="ARBA" id="ARBA00023136"/>
    </source>
</evidence>
<evidence type="ECO:0000256" key="12">
    <source>
        <dbReference type="SAM" id="MobiDB-lite"/>
    </source>
</evidence>
<evidence type="ECO:0000256" key="1">
    <source>
        <dbReference type="ARBA" id="ARBA00004448"/>
    </source>
</evidence>
<dbReference type="PANTHER" id="PTHR45618">
    <property type="entry name" value="MITOCHONDRIAL DICARBOXYLATE CARRIER-RELATED"/>
    <property type="match status" value="1"/>
</dbReference>
<feature type="repeat" description="Solcar" evidence="10">
    <location>
        <begin position="36"/>
        <end position="121"/>
    </location>
</feature>
<dbReference type="GO" id="GO:0055085">
    <property type="term" value="P:transmembrane transport"/>
    <property type="evidence" value="ECO:0007669"/>
    <property type="project" value="InterPro"/>
</dbReference>
<dbReference type="InterPro" id="IPR002067">
    <property type="entry name" value="MCP"/>
</dbReference>
<evidence type="ECO:0000256" key="8">
    <source>
        <dbReference type="ARBA" id="ARBA00023128"/>
    </source>
</evidence>
<gene>
    <name evidence="13" type="ORF">B0T18DRAFT_393119</name>
</gene>